<dbReference type="OrthoDB" id="1950287at2"/>
<keyword evidence="1" id="KW-0812">Transmembrane</keyword>
<evidence type="ECO:0000259" key="2">
    <source>
        <dbReference type="Pfam" id="PF18917"/>
    </source>
</evidence>
<sequence length="306" mass="34409">MKTEKIGFGVFLLAVGVIWILVSFNVISFNYITAFFASFIKLWPLILIVVGLNLVFKYNSALKLVSWVLYFAILISYGVIANPKLGFEGVKIDLHLGDKIDKDHIKYSQKLNEATKNGKFDISLGAAKINIGGKTENLFDADVPKSVKLKKTDYSSDNSKAEIYFGKNDDFDFRNQESSFRLNKDLIWDVNVKSDVLTGKLDMTDLKIKKLDLDVKASSVDMIFGSGYDKTNAEIDAKASNINITVPKNSGVRIIISGKLNNTNLDKLEWNNDKNVYESSNYDKAESKIDMEMDMDVSNLKVYLID</sequence>
<organism evidence="3 4">
    <name type="scientific">Pseudobacteroides cellulosolvens ATCC 35603 = DSM 2933</name>
    <dbReference type="NCBI Taxonomy" id="398512"/>
    <lineage>
        <taxon>Bacteria</taxon>
        <taxon>Bacillati</taxon>
        <taxon>Bacillota</taxon>
        <taxon>Clostridia</taxon>
        <taxon>Eubacteriales</taxon>
        <taxon>Oscillospiraceae</taxon>
        <taxon>Pseudobacteroides</taxon>
    </lineage>
</organism>
<reference evidence="4" key="1">
    <citation type="submission" date="2015-07" db="EMBL/GenBank/DDBJ databases">
        <title>Near-Complete Genome Sequence of the Cellulolytic Bacterium Bacteroides (Pseudobacteroides) cellulosolvens ATCC 35603.</title>
        <authorList>
            <person name="Dassa B."/>
            <person name="Utturkar S.M."/>
            <person name="Klingeman D.M."/>
            <person name="Hurt R.A."/>
            <person name="Keller M."/>
            <person name="Xu J."/>
            <person name="Reddy Y.H.K."/>
            <person name="Borovok I."/>
            <person name="Grinberg I.R."/>
            <person name="Lamed R."/>
            <person name="Zhivin O."/>
            <person name="Bayer E.A."/>
            <person name="Brown S.D."/>
        </authorList>
    </citation>
    <scope>NUCLEOTIDE SEQUENCE [LARGE SCALE GENOMIC DNA]</scope>
    <source>
        <strain evidence="4">DSM 2933</strain>
    </source>
</reference>
<proteinExistence type="predicted"/>
<keyword evidence="1" id="KW-1133">Transmembrane helix</keyword>
<evidence type="ECO:0000256" key="1">
    <source>
        <dbReference type="SAM" id="Phobius"/>
    </source>
</evidence>
<gene>
    <name evidence="3" type="ORF">Bccel_3875</name>
</gene>
<dbReference type="InterPro" id="IPR043726">
    <property type="entry name" value="LiaI-LiaF-like_TM1"/>
</dbReference>
<dbReference type="eggNOG" id="ENOG5032WC3">
    <property type="taxonomic scope" value="Bacteria"/>
</dbReference>
<dbReference type="Proteomes" id="UP000036923">
    <property type="component" value="Unassembled WGS sequence"/>
</dbReference>
<evidence type="ECO:0000313" key="3">
    <source>
        <dbReference type="EMBL" id="KNY28601.1"/>
    </source>
</evidence>
<feature type="transmembrane region" description="Helical" evidence="1">
    <location>
        <begin position="62"/>
        <end position="81"/>
    </location>
</feature>
<feature type="domain" description="LiaI-LiaF-like transmembrane region" evidence="2">
    <location>
        <begin position="7"/>
        <end position="55"/>
    </location>
</feature>
<accession>A0A0L6JRY6</accession>
<dbReference type="Pfam" id="PF18917">
    <property type="entry name" value="LiaI-LiaF-like_TM1"/>
    <property type="match status" value="1"/>
</dbReference>
<dbReference type="RefSeq" id="WP_036936632.1">
    <property type="nucleotide sequence ID" value="NZ_JQKC01000002.1"/>
</dbReference>
<feature type="transmembrane region" description="Helical" evidence="1">
    <location>
        <begin position="34"/>
        <end position="56"/>
    </location>
</feature>
<keyword evidence="4" id="KW-1185">Reference proteome</keyword>
<dbReference type="EMBL" id="LGTC01000001">
    <property type="protein sequence ID" value="KNY28601.1"/>
    <property type="molecule type" value="Genomic_DNA"/>
</dbReference>
<dbReference type="STRING" id="398512.Bccel_3875"/>
<evidence type="ECO:0000313" key="4">
    <source>
        <dbReference type="Proteomes" id="UP000036923"/>
    </source>
</evidence>
<comment type="caution">
    <text evidence="3">The sequence shown here is derived from an EMBL/GenBank/DDBJ whole genome shotgun (WGS) entry which is preliminary data.</text>
</comment>
<dbReference type="AlphaFoldDB" id="A0A0L6JRY6"/>
<protein>
    <recommendedName>
        <fullName evidence="2">LiaI-LiaF-like transmembrane region domain-containing protein</fullName>
    </recommendedName>
</protein>
<feature type="transmembrane region" description="Helical" evidence="1">
    <location>
        <begin position="6"/>
        <end position="27"/>
    </location>
</feature>
<keyword evidence="1" id="KW-0472">Membrane</keyword>
<name>A0A0L6JRY6_9FIRM</name>